<evidence type="ECO:0000313" key="2">
    <source>
        <dbReference type="EMBL" id="TMX03758.1"/>
    </source>
</evidence>
<proteinExistence type="predicted"/>
<name>A0A6N2CBU6_SOLCI</name>
<feature type="region of interest" description="Disordered" evidence="1">
    <location>
        <begin position="19"/>
        <end position="41"/>
    </location>
</feature>
<sequence length="124" mass="13953">MTTRRAAIKRVKEEVANAGVLPKGNQTPRNEQVPIGGKVSFSPPILMDGEKREAFPKLIQVMATQSQVVTTQAQAMMAQANQEIGTPMNKNSSTMDLHLRDFTRMNPPKFYWSKVNEDPQYVFD</sequence>
<dbReference type="EMBL" id="RXGB01000372">
    <property type="protein sequence ID" value="TMX03758.1"/>
    <property type="molecule type" value="Genomic_DNA"/>
</dbReference>
<organism evidence="2">
    <name type="scientific">Solanum chilense</name>
    <name type="common">Tomato</name>
    <name type="synonym">Lycopersicon chilense</name>
    <dbReference type="NCBI Taxonomy" id="4083"/>
    <lineage>
        <taxon>Eukaryota</taxon>
        <taxon>Viridiplantae</taxon>
        <taxon>Streptophyta</taxon>
        <taxon>Embryophyta</taxon>
        <taxon>Tracheophyta</taxon>
        <taxon>Spermatophyta</taxon>
        <taxon>Magnoliopsida</taxon>
        <taxon>eudicotyledons</taxon>
        <taxon>Gunneridae</taxon>
        <taxon>Pentapetalae</taxon>
        <taxon>asterids</taxon>
        <taxon>lamiids</taxon>
        <taxon>Solanales</taxon>
        <taxon>Solanaceae</taxon>
        <taxon>Solanoideae</taxon>
        <taxon>Solaneae</taxon>
        <taxon>Solanum</taxon>
        <taxon>Solanum subgen. Lycopersicon</taxon>
    </lineage>
</organism>
<dbReference type="AlphaFoldDB" id="A0A6N2CBU6"/>
<gene>
    <name evidence="2" type="ORF">EJD97_014376</name>
</gene>
<evidence type="ECO:0000256" key="1">
    <source>
        <dbReference type="SAM" id="MobiDB-lite"/>
    </source>
</evidence>
<accession>A0A6N2CBU6</accession>
<reference evidence="2" key="1">
    <citation type="submission" date="2019-05" db="EMBL/GenBank/DDBJ databases">
        <title>The de novo reference genome and transcriptome assemblies of the wild tomato species Solanum chilense.</title>
        <authorList>
            <person name="Stam R."/>
            <person name="Nosenko T."/>
            <person name="Hoerger A.C."/>
            <person name="Stephan W."/>
            <person name="Seidel M.A."/>
            <person name="Kuhn J.M.M."/>
            <person name="Haberer G."/>
            <person name="Tellier A."/>
        </authorList>
    </citation>
    <scope>NUCLEOTIDE SEQUENCE</scope>
    <source>
        <tissue evidence="2">Mature leaves</tissue>
    </source>
</reference>
<comment type="caution">
    <text evidence="2">The sequence shown here is derived from an EMBL/GenBank/DDBJ whole genome shotgun (WGS) entry which is preliminary data.</text>
</comment>
<protein>
    <submittedName>
        <fullName evidence="2">Uncharacterized protein</fullName>
    </submittedName>
</protein>